<keyword evidence="3" id="KW-1185">Reference proteome</keyword>
<keyword evidence="2" id="KW-0489">Methyltransferase</keyword>
<dbReference type="Gene3D" id="3.40.50.150">
    <property type="entry name" value="Vaccinia Virus protein VP39"/>
    <property type="match status" value="1"/>
</dbReference>
<feature type="domain" description="Methyltransferase type 11" evidence="1">
    <location>
        <begin position="51"/>
        <end position="152"/>
    </location>
</feature>
<evidence type="ECO:0000313" key="2">
    <source>
        <dbReference type="EMBL" id="ARN83796.1"/>
    </source>
</evidence>
<proteinExistence type="predicted"/>
<dbReference type="KEGG" id="mbry:B1812_18955"/>
<reference evidence="2 3" key="1">
    <citation type="submission" date="2017-02" db="EMBL/GenBank/DDBJ databases">
        <authorList>
            <person name="Peterson S.W."/>
        </authorList>
    </citation>
    <scope>NUCLEOTIDE SEQUENCE [LARGE SCALE GENOMIC DNA]</scope>
    <source>
        <strain evidence="2 3">S285</strain>
    </source>
</reference>
<dbReference type="InterPro" id="IPR050508">
    <property type="entry name" value="Methyltransf_Superfamily"/>
</dbReference>
<dbReference type="InterPro" id="IPR029063">
    <property type="entry name" value="SAM-dependent_MTases_sf"/>
</dbReference>
<dbReference type="InterPro" id="IPR013216">
    <property type="entry name" value="Methyltransf_11"/>
</dbReference>
<sequence length="245" mass="26891">MPLTENANPFTGALSEEYEMLQHICPNHPLLAEKLGQYVSRQRQGAISGFEIGCGTGISTYSLLSAAPGLSLVALDASAKMLEQARANLSAEVAAGRLRFVEADALEALRALPDESLDLVASNYATHNFRADYRREAFGEIFRALKPGGLFINGDRFALDDREAHLSLTQATLRHWFETFTGLGRLDLLEEWVIHFFSDETSDRIMVFTPALEELGALGFAPIEVGFREGVDTLVAAMKPSIRKA</sequence>
<dbReference type="OrthoDB" id="9780095at2"/>
<name>A0A1W6N1X2_9HYPH</name>
<keyword evidence="2" id="KW-0808">Transferase</keyword>
<organism evidence="2 3">
    <name type="scientific">Methylocystis bryophila</name>
    <dbReference type="NCBI Taxonomy" id="655015"/>
    <lineage>
        <taxon>Bacteria</taxon>
        <taxon>Pseudomonadati</taxon>
        <taxon>Pseudomonadota</taxon>
        <taxon>Alphaproteobacteria</taxon>
        <taxon>Hyphomicrobiales</taxon>
        <taxon>Methylocystaceae</taxon>
        <taxon>Methylocystis</taxon>
    </lineage>
</organism>
<dbReference type="STRING" id="655015.B1812_18955"/>
<dbReference type="GO" id="GO:0008757">
    <property type="term" value="F:S-adenosylmethionine-dependent methyltransferase activity"/>
    <property type="evidence" value="ECO:0007669"/>
    <property type="project" value="InterPro"/>
</dbReference>
<dbReference type="EMBL" id="CP019948">
    <property type="protein sequence ID" value="ARN83796.1"/>
    <property type="molecule type" value="Genomic_DNA"/>
</dbReference>
<evidence type="ECO:0000313" key="3">
    <source>
        <dbReference type="Proteomes" id="UP000193978"/>
    </source>
</evidence>
<evidence type="ECO:0000259" key="1">
    <source>
        <dbReference type="Pfam" id="PF08241"/>
    </source>
</evidence>
<dbReference type="Pfam" id="PF08241">
    <property type="entry name" value="Methyltransf_11"/>
    <property type="match status" value="1"/>
</dbReference>
<dbReference type="CDD" id="cd02440">
    <property type="entry name" value="AdoMet_MTases"/>
    <property type="match status" value="1"/>
</dbReference>
<dbReference type="SUPFAM" id="SSF53335">
    <property type="entry name" value="S-adenosyl-L-methionine-dependent methyltransferases"/>
    <property type="match status" value="1"/>
</dbReference>
<accession>A0A1W6N1X2</accession>
<protein>
    <submittedName>
        <fullName evidence="2">SAM-dependent methyltransferase</fullName>
    </submittedName>
</protein>
<dbReference type="PANTHER" id="PTHR42912">
    <property type="entry name" value="METHYLTRANSFERASE"/>
    <property type="match status" value="1"/>
</dbReference>
<gene>
    <name evidence="2" type="ORF">B1812_18955</name>
</gene>
<dbReference type="RefSeq" id="WP_085773837.1">
    <property type="nucleotide sequence ID" value="NZ_AP027149.1"/>
</dbReference>
<dbReference type="AlphaFoldDB" id="A0A1W6N1X2"/>
<dbReference type="Proteomes" id="UP000193978">
    <property type="component" value="Chromosome"/>
</dbReference>
<dbReference type="GO" id="GO:0032259">
    <property type="term" value="P:methylation"/>
    <property type="evidence" value="ECO:0007669"/>
    <property type="project" value="UniProtKB-KW"/>
</dbReference>
<dbReference type="PANTHER" id="PTHR42912:SF45">
    <property type="entry name" value="23S RRNA (GUANINE(745)-N(1))-METHYLTRANSFERASE"/>
    <property type="match status" value="1"/>
</dbReference>